<dbReference type="NCBIfam" id="TIGR02532">
    <property type="entry name" value="IV_pilin_GFxxxE"/>
    <property type="match status" value="1"/>
</dbReference>
<sequence>MRLNNKGITLIEIIVVMAIVGILVGSSFVAIQYIQFGNTKKCVAKIEDELDRLLVETMSKKEKRYFYLFKTADGYFVTLDKDKKRENLEQKEAIKVAGSSVVIEADGQSINEENMIKIGYQKEGGAFSNDAYCSQITIEGNGTYRLHLVKDTGLHYLEP</sequence>
<dbReference type="Pfam" id="PF07963">
    <property type="entry name" value="N_methyl"/>
    <property type="match status" value="1"/>
</dbReference>
<keyword evidence="1" id="KW-0472">Membrane</keyword>
<evidence type="ECO:0000256" key="1">
    <source>
        <dbReference type="SAM" id="Phobius"/>
    </source>
</evidence>
<dbReference type="SUPFAM" id="SSF54523">
    <property type="entry name" value="Pili subunits"/>
    <property type="match status" value="1"/>
</dbReference>
<comment type="caution">
    <text evidence="2">The sequence shown here is derived from an EMBL/GenBank/DDBJ whole genome shotgun (WGS) entry which is preliminary data.</text>
</comment>
<feature type="transmembrane region" description="Helical" evidence="1">
    <location>
        <begin position="7"/>
        <end position="34"/>
    </location>
</feature>
<gene>
    <name evidence="2" type="ORF">FYJ58_04305</name>
</gene>
<name>A0A6L5XW87_9FIRM</name>
<dbReference type="EMBL" id="VUMT01000004">
    <property type="protein sequence ID" value="MSS63100.1"/>
    <property type="molecule type" value="Genomic_DNA"/>
</dbReference>
<evidence type="ECO:0000313" key="2">
    <source>
        <dbReference type="EMBL" id="MSS63100.1"/>
    </source>
</evidence>
<evidence type="ECO:0000313" key="3">
    <source>
        <dbReference type="Proteomes" id="UP000482209"/>
    </source>
</evidence>
<keyword evidence="1" id="KW-1133">Transmembrane helix</keyword>
<dbReference type="AlphaFoldDB" id="A0A6L5XW87"/>
<dbReference type="InterPro" id="IPR045584">
    <property type="entry name" value="Pilin-like"/>
</dbReference>
<accession>A0A6L5XW87</accession>
<organism evidence="2 3">
    <name type="scientific">Velocimicrobium porci</name>
    <dbReference type="NCBI Taxonomy" id="2606634"/>
    <lineage>
        <taxon>Bacteria</taxon>
        <taxon>Bacillati</taxon>
        <taxon>Bacillota</taxon>
        <taxon>Clostridia</taxon>
        <taxon>Lachnospirales</taxon>
        <taxon>Lachnospiraceae</taxon>
        <taxon>Velocimicrobium</taxon>
    </lineage>
</organism>
<keyword evidence="1" id="KW-0812">Transmembrane</keyword>
<keyword evidence="3" id="KW-1185">Reference proteome</keyword>
<dbReference type="Proteomes" id="UP000482209">
    <property type="component" value="Unassembled WGS sequence"/>
</dbReference>
<reference evidence="2 3" key="1">
    <citation type="submission" date="2019-08" db="EMBL/GenBank/DDBJ databases">
        <title>In-depth cultivation of the pig gut microbiome towards novel bacterial diversity and tailored functional studies.</title>
        <authorList>
            <person name="Wylensek D."/>
            <person name="Hitch T.C.A."/>
            <person name="Clavel T."/>
        </authorList>
    </citation>
    <scope>NUCLEOTIDE SEQUENCE [LARGE SCALE GENOMIC DNA]</scope>
    <source>
        <strain evidence="2 3">WCA-693-APC-MOT-I</strain>
    </source>
</reference>
<dbReference type="InterPro" id="IPR012902">
    <property type="entry name" value="N_methyl_site"/>
</dbReference>
<proteinExistence type="predicted"/>
<protein>
    <submittedName>
        <fullName evidence="2">Prepilin-type N-terminal cleavage/methylation domain-containing protein</fullName>
    </submittedName>
</protein>